<dbReference type="InterPro" id="IPR046700">
    <property type="entry name" value="DUF6570"/>
</dbReference>
<feature type="domain" description="DUF6570" evidence="2">
    <location>
        <begin position="1"/>
        <end position="98"/>
    </location>
</feature>
<accession>A0AAD7JDL6</accession>
<feature type="compositionally biased region" description="Acidic residues" evidence="1">
    <location>
        <begin position="643"/>
        <end position="665"/>
    </location>
</feature>
<organism evidence="3 4">
    <name type="scientific">Mycena maculata</name>
    <dbReference type="NCBI Taxonomy" id="230809"/>
    <lineage>
        <taxon>Eukaryota</taxon>
        <taxon>Fungi</taxon>
        <taxon>Dikarya</taxon>
        <taxon>Basidiomycota</taxon>
        <taxon>Agaricomycotina</taxon>
        <taxon>Agaricomycetes</taxon>
        <taxon>Agaricomycetidae</taxon>
        <taxon>Agaricales</taxon>
        <taxon>Marasmiineae</taxon>
        <taxon>Mycenaceae</taxon>
        <taxon>Mycena</taxon>
    </lineage>
</organism>
<feature type="region of interest" description="Disordered" evidence="1">
    <location>
        <begin position="620"/>
        <end position="665"/>
    </location>
</feature>
<reference evidence="3" key="1">
    <citation type="submission" date="2023-03" db="EMBL/GenBank/DDBJ databases">
        <title>Massive genome expansion in bonnet fungi (Mycena s.s.) driven by repeated elements and novel gene families across ecological guilds.</title>
        <authorList>
            <consortium name="Lawrence Berkeley National Laboratory"/>
            <person name="Harder C.B."/>
            <person name="Miyauchi S."/>
            <person name="Viragh M."/>
            <person name="Kuo A."/>
            <person name="Thoen E."/>
            <person name="Andreopoulos B."/>
            <person name="Lu D."/>
            <person name="Skrede I."/>
            <person name="Drula E."/>
            <person name="Henrissat B."/>
            <person name="Morin E."/>
            <person name="Kohler A."/>
            <person name="Barry K."/>
            <person name="LaButti K."/>
            <person name="Morin E."/>
            <person name="Salamov A."/>
            <person name="Lipzen A."/>
            <person name="Mereny Z."/>
            <person name="Hegedus B."/>
            <person name="Baldrian P."/>
            <person name="Stursova M."/>
            <person name="Weitz H."/>
            <person name="Taylor A."/>
            <person name="Grigoriev I.V."/>
            <person name="Nagy L.G."/>
            <person name="Martin F."/>
            <person name="Kauserud H."/>
        </authorList>
    </citation>
    <scope>NUCLEOTIDE SEQUENCE</scope>
    <source>
        <strain evidence="3">CBHHK188m</strain>
    </source>
</reference>
<evidence type="ECO:0000313" key="4">
    <source>
        <dbReference type="Proteomes" id="UP001215280"/>
    </source>
</evidence>
<gene>
    <name evidence="3" type="ORF">DFH07DRAFT_957659</name>
</gene>
<evidence type="ECO:0000256" key="1">
    <source>
        <dbReference type="SAM" id="MobiDB-lite"/>
    </source>
</evidence>
<proteinExistence type="predicted"/>
<dbReference type="PANTHER" id="PTHR47642">
    <property type="entry name" value="ATP-DEPENDENT DNA HELICASE"/>
    <property type="match status" value="1"/>
</dbReference>
<dbReference type="PANTHER" id="PTHR47642:SF7">
    <property type="entry name" value="ATP-DEPENDENT DNA HELICASE PIF1"/>
    <property type="match status" value="1"/>
</dbReference>
<name>A0AAD7JDL6_9AGAR</name>
<dbReference type="InterPro" id="IPR051055">
    <property type="entry name" value="PIF1_helicase"/>
</dbReference>
<evidence type="ECO:0000259" key="2">
    <source>
        <dbReference type="Pfam" id="PF20209"/>
    </source>
</evidence>
<comment type="caution">
    <text evidence="3">The sequence shown here is derived from an EMBL/GenBank/DDBJ whole genome shotgun (WGS) entry which is preliminary data.</text>
</comment>
<dbReference type="AlphaFoldDB" id="A0AAD7JDL6"/>
<feature type="region of interest" description="Disordered" evidence="1">
    <location>
        <begin position="497"/>
        <end position="521"/>
    </location>
</feature>
<keyword evidence="4" id="KW-1185">Reference proteome</keyword>
<dbReference type="EMBL" id="JARJLG010000049">
    <property type="protein sequence ID" value="KAJ7760280.1"/>
    <property type="molecule type" value="Genomic_DNA"/>
</dbReference>
<feature type="compositionally biased region" description="Acidic residues" evidence="1">
    <location>
        <begin position="499"/>
        <end position="515"/>
    </location>
</feature>
<protein>
    <recommendedName>
        <fullName evidence="2">DUF6570 domain-containing protein</fullName>
    </recommendedName>
</protein>
<evidence type="ECO:0000313" key="3">
    <source>
        <dbReference type="EMBL" id="KAJ7760280.1"/>
    </source>
</evidence>
<dbReference type="Proteomes" id="UP001215280">
    <property type="component" value="Unassembled WGS sequence"/>
</dbReference>
<sequence length="665" mass="76340">MEEMLIARTKTVMQVRWTKGRQLCYKDHIVNLPQNISEIATKLPRLPEDVDIVIIRREDVDLTHHVDYVVWRDKVRQALAYKIAHDPEYADLGMPDEEALSQLPENGTVMDQIPTCREGCQSDGIAQPAGPTDAAATDSENIDGGVVVGGILDLGNQTRPEVVEVNPTYEQTIIAAPAVDSAPIFERTPGYMMRAFPTLFPDGTGDFYANRIRKVDLGDYFAHLMKFEGGRFARHRWFPCDGFVWLKNVPNAEEIDWNLLKGQGIIPEEQREKMEKFKEFWDKIITAVNPFPKEDDNTPLLGQNPCNLEREGLGNTKQELSELLNWVQRHTKCVPGYCQVKRKVPGQEPQIFCRFDYPMQRCQSAGIGHDSKTRVRFEPRRNDPLLNNYNVAMMLAWRANINIKPVMSKDAALNYIAKYATKAEQQAPGFPELLDGVVKQMGEGGTAQSACQKFLNKMLGERTYSAQETAHLLLGIPLVRTSVSFQTLFLDKEGGMRELEDEDEEALEGDDMDEDGGGRRVTGDSWLQRYMKRPENMRQLSLQEVFEQYTWRRNEWRKRRKSTDVVVRTFPRYSPNPENELYDDYCRTKIILHHPFRDLASLQSPDDEEKSWPELFAECRAGGHTHPKDTLRSWDDENRPRQEEEDDDEETNPDVEAMTEEDLCA</sequence>
<feature type="compositionally biased region" description="Basic and acidic residues" evidence="1">
    <location>
        <begin position="626"/>
        <end position="642"/>
    </location>
</feature>
<dbReference type="Pfam" id="PF20209">
    <property type="entry name" value="DUF6570"/>
    <property type="match status" value="1"/>
</dbReference>